<reference evidence="2" key="1">
    <citation type="journal article" date="2013" name="Nat. Commun.">
        <title>Whole-genome sequencing of Oryza brachyantha reveals mechanisms underlying Oryza genome evolution.</title>
        <authorList>
            <person name="Chen J."/>
            <person name="Huang Q."/>
            <person name="Gao D."/>
            <person name="Wang J."/>
            <person name="Lang Y."/>
            <person name="Liu T."/>
            <person name="Li B."/>
            <person name="Bai Z."/>
            <person name="Luis Goicoechea J."/>
            <person name="Liang C."/>
            <person name="Chen C."/>
            <person name="Zhang W."/>
            <person name="Sun S."/>
            <person name="Liao Y."/>
            <person name="Zhang X."/>
            <person name="Yang L."/>
            <person name="Song C."/>
            <person name="Wang M."/>
            <person name="Shi J."/>
            <person name="Liu G."/>
            <person name="Liu J."/>
            <person name="Zhou H."/>
            <person name="Zhou W."/>
            <person name="Yu Q."/>
            <person name="An N."/>
            <person name="Chen Y."/>
            <person name="Cai Q."/>
            <person name="Wang B."/>
            <person name="Liu B."/>
            <person name="Min J."/>
            <person name="Huang Y."/>
            <person name="Wu H."/>
            <person name="Li Z."/>
            <person name="Zhang Y."/>
            <person name="Yin Y."/>
            <person name="Song W."/>
            <person name="Jiang J."/>
            <person name="Jackson S.A."/>
            <person name="Wing R.A."/>
            <person name="Wang J."/>
            <person name="Chen M."/>
        </authorList>
    </citation>
    <scope>NUCLEOTIDE SEQUENCE [LARGE SCALE GENOMIC DNA]</scope>
    <source>
        <strain evidence="2">cv. IRGC 101232</strain>
    </source>
</reference>
<evidence type="ECO:0000313" key="3">
    <source>
        <dbReference type="Proteomes" id="UP000006038"/>
    </source>
</evidence>
<evidence type="ECO:0000313" key="2">
    <source>
        <dbReference type="EnsemblPlants" id="OB05G34250.1"/>
    </source>
</evidence>
<organism evidence="2">
    <name type="scientific">Oryza brachyantha</name>
    <name type="common">malo sina</name>
    <dbReference type="NCBI Taxonomy" id="4533"/>
    <lineage>
        <taxon>Eukaryota</taxon>
        <taxon>Viridiplantae</taxon>
        <taxon>Streptophyta</taxon>
        <taxon>Embryophyta</taxon>
        <taxon>Tracheophyta</taxon>
        <taxon>Spermatophyta</taxon>
        <taxon>Magnoliopsida</taxon>
        <taxon>Liliopsida</taxon>
        <taxon>Poales</taxon>
        <taxon>Poaceae</taxon>
        <taxon>BOP clade</taxon>
        <taxon>Oryzoideae</taxon>
        <taxon>Oryzeae</taxon>
        <taxon>Oryzinae</taxon>
        <taxon>Oryza</taxon>
    </lineage>
</organism>
<keyword evidence="1" id="KW-1133">Transmembrane helix</keyword>
<protein>
    <submittedName>
        <fullName evidence="2">Uncharacterized protein</fullName>
    </submittedName>
</protein>
<dbReference type="HOGENOM" id="CLU_2945422_0_0_1"/>
<keyword evidence="3" id="KW-1185">Reference proteome</keyword>
<evidence type="ECO:0000256" key="1">
    <source>
        <dbReference type="SAM" id="Phobius"/>
    </source>
</evidence>
<name>J3MA01_ORYBR</name>
<dbReference type="EnsemblPlants" id="OB05G34250.1">
    <property type="protein sequence ID" value="OB05G34250.1"/>
    <property type="gene ID" value="OB05G34250"/>
</dbReference>
<keyword evidence="1" id="KW-0812">Transmembrane</keyword>
<accession>J3MA01</accession>
<keyword evidence="1" id="KW-0472">Membrane</keyword>
<dbReference type="Proteomes" id="UP000006038">
    <property type="component" value="Chromosome 5"/>
</dbReference>
<reference evidence="2" key="2">
    <citation type="submission" date="2013-04" db="UniProtKB">
        <authorList>
            <consortium name="EnsemblPlants"/>
        </authorList>
    </citation>
    <scope>IDENTIFICATION</scope>
</reference>
<dbReference type="Gramene" id="OB05G34250.1">
    <property type="protein sequence ID" value="OB05G34250.1"/>
    <property type="gene ID" value="OB05G34250"/>
</dbReference>
<feature type="transmembrane region" description="Helical" evidence="1">
    <location>
        <begin position="33"/>
        <end position="52"/>
    </location>
</feature>
<proteinExistence type="predicted"/>
<sequence length="60" mass="6986">MHACMSNIHTKLKPLCKNLKPSLFCFWKTETNLLYFVVIWSTCGGFLCLLFLESNMVKLK</sequence>
<dbReference type="AlphaFoldDB" id="J3MA01"/>